<reference evidence="11" key="1">
    <citation type="submission" date="2018-09" db="EMBL/GenBank/DDBJ databases">
        <title>Complete genome sequence of thermophilic cyanobacteria strain Thermosynechococcus elongatus PKUAC-SCTE542.</title>
        <authorList>
            <person name="Liang Y."/>
            <person name="Tang J."/>
            <person name="Daroch M."/>
        </authorList>
    </citation>
    <scope>NUCLEOTIDE SEQUENCE [LARGE SCALE GENOMIC DNA]</scope>
    <source>
        <strain evidence="11">E542</strain>
    </source>
</reference>
<feature type="domain" description="Nitrite/Sulfite reductase ferredoxin-like" evidence="9">
    <location>
        <begin position="305"/>
        <end position="369"/>
    </location>
</feature>
<feature type="domain" description="Nitrite/sulphite reductase 4Fe-4S" evidence="8">
    <location>
        <begin position="125"/>
        <end position="282"/>
    </location>
</feature>
<keyword evidence="6" id="KW-0408">Iron</keyword>
<proteinExistence type="inferred from homology"/>
<dbReference type="Gene3D" id="3.90.480.20">
    <property type="match status" value="1"/>
</dbReference>
<evidence type="ECO:0000256" key="2">
    <source>
        <dbReference type="ARBA" id="ARBA00022485"/>
    </source>
</evidence>
<dbReference type="InterPro" id="IPR012798">
    <property type="entry name" value="Cbl_synth_CobG-like"/>
</dbReference>
<evidence type="ECO:0000256" key="4">
    <source>
        <dbReference type="ARBA" id="ARBA00022723"/>
    </source>
</evidence>
<dbReference type="GO" id="GO:0046872">
    <property type="term" value="F:metal ion binding"/>
    <property type="evidence" value="ECO:0007669"/>
    <property type="project" value="UniProtKB-KW"/>
</dbReference>
<dbReference type="RefSeq" id="WP_181495296.1">
    <property type="nucleotide sequence ID" value="NZ_CP032152.1"/>
</dbReference>
<keyword evidence="4" id="KW-0479">Metal-binding</keyword>
<feature type="domain" description="Nitrite/Sulfite reductase ferredoxin-like" evidence="9">
    <location>
        <begin position="54"/>
        <end position="115"/>
    </location>
</feature>
<gene>
    <name evidence="10" type="ORF">D3A95_12590</name>
</gene>
<dbReference type="GO" id="GO:0051539">
    <property type="term" value="F:4 iron, 4 sulfur cluster binding"/>
    <property type="evidence" value="ECO:0007669"/>
    <property type="project" value="UniProtKB-KW"/>
</dbReference>
<dbReference type="AlphaFoldDB" id="A0A3B7MG37"/>
<evidence type="ECO:0000256" key="6">
    <source>
        <dbReference type="ARBA" id="ARBA00023004"/>
    </source>
</evidence>
<dbReference type="InterPro" id="IPR005117">
    <property type="entry name" value="NiRdtase/SiRdtase_haem-b_fer"/>
</dbReference>
<evidence type="ECO:0000256" key="3">
    <source>
        <dbReference type="ARBA" id="ARBA00022617"/>
    </source>
</evidence>
<dbReference type="PANTHER" id="PTHR32439">
    <property type="entry name" value="FERREDOXIN--NITRITE REDUCTASE, CHLOROPLASTIC"/>
    <property type="match status" value="1"/>
</dbReference>
<dbReference type="NCBIfam" id="NF007125">
    <property type="entry name" value="PRK09566.1"/>
    <property type="match status" value="1"/>
</dbReference>
<dbReference type="InterPro" id="IPR045854">
    <property type="entry name" value="NO2/SO3_Rdtase_4Fe4S_sf"/>
</dbReference>
<dbReference type="SUPFAM" id="SSF55124">
    <property type="entry name" value="Nitrite/Sulfite reductase N-terminal domain-like"/>
    <property type="match status" value="2"/>
</dbReference>
<evidence type="ECO:0000256" key="7">
    <source>
        <dbReference type="ARBA" id="ARBA00023014"/>
    </source>
</evidence>
<dbReference type="Pfam" id="PF03460">
    <property type="entry name" value="NIR_SIR_ferr"/>
    <property type="match status" value="2"/>
</dbReference>
<dbReference type="EC" id="1.7.7.1" evidence="10"/>
<dbReference type="KEGG" id="tsq:D3A95_12590"/>
<dbReference type="PANTHER" id="PTHR32439:SF0">
    <property type="entry name" value="FERREDOXIN--NITRITE REDUCTASE, CHLOROPLASTIC"/>
    <property type="match status" value="1"/>
</dbReference>
<dbReference type="NCBIfam" id="TIGR02435">
    <property type="entry name" value="CobG"/>
    <property type="match status" value="1"/>
</dbReference>
<comment type="similarity">
    <text evidence="1">Belongs to the nitrite and sulfite reductase 4Fe-4S domain family.</text>
</comment>
<dbReference type="Pfam" id="PF01077">
    <property type="entry name" value="NIR_SIR"/>
    <property type="match status" value="2"/>
</dbReference>
<keyword evidence="7" id="KW-0411">Iron-sulfur</keyword>
<evidence type="ECO:0000256" key="1">
    <source>
        <dbReference type="ARBA" id="ARBA00010429"/>
    </source>
</evidence>
<dbReference type="GO" id="GO:0048307">
    <property type="term" value="F:ferredoxin-nitrite reductase activity"/>
    <property type="evidence" value="ECO:0007669"/>
    <property type="project" value="UniProtKB-EC"/>
</dbReference>
<evidence type="ECO:0000313" key="11">
    <source>
        <dbReference type="Proteomes" id="UP000261812"/>
    </source>
</evidence>
<dbReference type="InterPro" id="IPR006067">
    <property type="entry name" value="NO2/SO3_Rdtase_4Fe4S_dom"/>
</dbReference>
<feature type="domain" description="Nitrite/sulphite reductase 4Fe-4S" evidence="8">
    <location>
        <begin position="383"/>
        <end position="493"/>
    </location>
</feature>
<sequence>MSNKIEAIKKEKDGLAVKQELEKFAAMGWENIPEADRDVRLKWLGIFFRPVTPGRFMMRLRVPNGILTSQQLRTLGEIVDRYGENGNGDITTRQNIQIRGLPIEDIPEIIERLQACGLTSVQSGMDNVRNLTGSPVAGIDAAELIDTRPLIMKLQAMITNNGQGNPEFSNLPRKFNIAIEGGRDNSVHAEINDVAFVPAYREGRLGFNVLVGGFFSARRCAAAIPLDAWVPPDDAVVQLSRAILEIFRDHGLRGNRQKARLMWLIDEWGIEKFRAAVAAKLPFELLSAAPKDEIDWDKRDHLGVHRQKQPRLNYVGLHVPVGRLYAPDFYELARLAQVYGQSEVRLTVEQNVIIPHVPDAVLPSLLREPLLSRFRPEPPPLERALVSCTGAQFCNFALIETKNRALALARWLDQQLVLPQPVRIHWTGCPNSCGQPQVADIGLMGTKTRRNGETVDAVDLYMGGKVGKDAKLGTCVKKAIPCDELPEVLRQLLIEHFGAQPISLDTPPAATPAVAMVIS</sequence>
<organism evidence="10 11">
    <name type="scientific">Thermosynechococcus sichuanensis E542</name>
    <dbReference type="NCBI Taxonomy" id="2016101"/>
    <lineage>
        <taxon>Bacteria</taxon>
        <taxon>Bacillati</taxon>
        <taxon>Cyanobacteriota</taxon>
        <taxon>Cyanophyceae</taxon>
        <taxon>Acaryochloridales</taxon>
        <taxon>Thermosynechococcaceae</taxon>
        <taxon>Thermosynechococcus</taxon>
        <taxon>Thermosynechococcus sichuanensis</taxon>
    </lineage>
</organism>
<keyword evidence="11" id="KW-1185">Reference proteome</keyword>
<dbReference type="EMBL" id="CP032152">
    <property type="protein sequence ID" value="AXY68588.1"/>
    <property type="molecule type" value="Genomic_DNA"/>
</dbReference>
<dbReference type="Gene3D" id="3.30.413.10">
    <property type="entry name" value="Sulfite Reductase Hemoprotein, domain 1"/>
    <property type="match status" value="2"/>
</dbReference>
<dbReference type="InterPro" id="IPR036136">
    <property type="entry name" value="Nit/Sulf_reduc_fer-like_dom_sf"/>
</dbReference>
<keyword evidence="3" id="KW-0349">Heme</keyword>
<accession>A0A3B7MG37</accession>
<dbReference type="InterPro" id="IPR051329">
    <property type="entry name" value="NIR_SIR_4Fe-4S"/>
</dbReference>
<protein>
    <submittedName>
        <fullName evidence="10">Ferredoxin--nitrite reductase</fullName>
        <ecNumber evidence="10">1.7.7.1</ecNumber>
    </submittedName>
</protein>
<evidence type="ECO:0000313" key="10">
    <source>
        <dbReference type="EMBL" id="AXY68588.1"/>
    </source>
</evidence>
<dbReference type="PROSITE" id="PS00365">
    <property type="entry name" value="NIR_SIR"/>
    <property type="match status" value="1"/>
</dbReference>
<dbReference type="SUPFAM" id="SSF56014">
    <property type="entry name" value="Nitrite and sulphite reductase 4Fe-4S domain-like"/>
    <property type="match status" value="2"/>
</dbReference>
<keyword evidence="5 10" id="KW-0560">Oxidoreductase</keyword>
<evidence type="ECO:0000259" key="8">
    <source>
        <dbReference type="Pfam" id="PF01077"/>
    </source>
</evidence>
<evidence type="ECO:0000259" key="9">
    <source>
        <dbReference type="Pfam" id="PF03460"/>
    </source>
</evidence>
<name>A0A3B7MG37_9CYAN</name>
<dbReference type="InterPro" id="IPR006066">
    <property type="entry name" value="NO2/SO3_Rdtase_FeS/sirohaem_BS"/>
</dbReference>
<dbReference type="GO" id="GO:0020037">
    <property type="term" value="F:heme binding"/>
    <property type="evidence" value="ECO:0007669"/>
    <property type="project" value="InterPro"/>
</dbReference>
<dbReference type="Proteomes" id="UP000261812">
    <property type="component" value="Chromosome"/>
</dbReference>
<dbReference type="PRINTS" id="PR00397">
    <property type="entry name" value="SIROHAEM"/>
</dbReference>
<evidence type="ECO:0000256" key="5">
    <source>
        <dbReference type="ARBA" id="ARBA00023002"/>
    </source>
</evidence>
<keyword evidence="2" id="KW-0004">4Fe-4S</keyword>